<name>A0A6J4V7M6_9BACT</name>
<dbReference type="AlphaFoldDB" id="A0A6J4V7M6"/>
<protein>
    <submittedName>
        <fullName evidence="2">Uncharacterized protein</fullName>
    </submittedName>
</protein>
<gene>
    <name evidence="2" type="ORF">AVDCRST_MAG59-3337</name>
</gene>
<organism evidence="2">
    <name type="scientific">uncultured Thermomicrobiales bacterium</name>
    <dbReference type="NCBI Taxonomy" id="1645740"/>
    <lineage>
        <taxon>Bacteria</taxon>
        <taxon>Pseudomonadati</taxon>
        <taxon>Thermomicrobiota</taxon>
        <taxon>Thermomicrobia</taxon>
        <taxon>Thermomicrobiales</taxon>
        <taxon>environmental samples</taxon>
    </lineage>
</organism>
<accession>A0A6J4V7M6</accession>
<reference evidence="2" key="1">
    <citation type="submission" date="2020-02" db="EMBL/GenBank/DDBJ databases">
        <authorList>
            <person name="Meier V. D."/>
        </authorList>
    </citation>
    <scope>NUCLEOTIDE SEQUENCE</scope>
    <source>
        <strain evidence="2">AVDCRST_MAG59</strain>
    </source>
</reference>
<evidence type="ECO:0000313" key="2">
    <source>
        <dbReference type="EMBL" id="CAA9569271.1"/>
    </source>
</evidence>
<feature type="non-terminal residue" evidence="2">
    <location>
        <position position="41"/>
    </location>
</feature>
<feature type="non-terminal residue" evidence="2">
    <location>
        <position position="1"/>
    </location>
</feature>
<dbReference type="EMBL" id="CADCWF010000236">
    <property type="protein sequence ID" value="CAA9569271.1"/>
    <property type="molecule type" value="Genomic_DNA"/>
</dbReference>
<sequence length="41" mass="4520">GTERSPGRSFDPALRPTRARGPGRGPRPEQPRRLGPQEGRL</sequence>
<feature type="region of interest" description="Disordered" evidence="1">
    <location>
        <begin position="1"/>
        <end position="41"/>
    </location>
</feature>
<proteinExistence type="predicted"/>
<evidence type="ECO:0000256" key="1">
    <source>
        <dbReference type="SAM" id="MobiDB-lite"/>
    </source>
</evidence>